<gene>
    <name evidence="2" type="ORF">SAMN05192573_12535</name>
</gene>
<name>A0A1G8M0E5_9SPHI</name>
<proteinExistence type="predicted"/>
<dbReference type="AlphaFoldDB" id="A0A1G8M0E5"/>
<protein>
    <submittedName>
        <fullName evidence="2">Uncharacterized protein</fullName>
    </submittedName>
</protein>
<keyword evidence="1" id="KW-1133">Transmembrane helix</keyword>
<keyword evidence="1" id="KW-0472">Membrane</keyword>
<evidence type="ECO:0000313" key="3">
    <source>
        <dbReference type="Proteomes" id="UP000199705"/>
    </source>
</evidence>
<feature type="transmembrane region" description="Helical" evidence="1">
    <location>
        <begin position="12"/>
        <end position="33"/>
    </location>
</feature>
<keyword evidence="1" id="KW-0812">Transmembrane</keyword>
<dbReference type="Proteomes" id="UP000199705">
    <property type="component" value="Unassembled WGS sequence"/>
</dbReference>
<dbReference type="RefSeq" id="WP_091175686.1">
    <property type="nucleotide sequence ID" value="NZ_CP071878.2"/>
</dbReference>
<dbReference type="EMBL" id="FNCG01000025">
    <property type="protein sequence ID" value="SDI61452.1"/>
    <property type="molecule type" value="Genomic_DNA"/>
</dbReference>
<accession>A0A1G8M0E5</accession>
<organism evidence="2 3">
    <name type="scientific">Mucilaginibacter gossypii</name>
    <dbReference type="NCBI Taxonomy" id="551996"/>
    <lineage>
        <taxon>Bacteria</taxon>
        <taxon>Pseudomonadati</taxon>
        <taxon>Bacteroidota</taxon>
        <taxon>Sphingobacteriia</taxon>
        <taxon>Sphingobacteriales</taxon>
        <taxon>Sphingobacteriaceae</taxon>
        <taxon>Mucilaginibacter</taxon>
    </lineage>
</organism>
<evidence type="ECO:0000256" key="1">
    <source>
        <dbReference type="SAM" id="Phobius"/>
    </source>
</evidence>
<keyword evidence="3" id="KW-1185">Reference proteome</keyword>
<reference evidence="3" key="1">
    <citation type="submission" date="2016-10" db="EMBL/GenBank/DDBJ databases">
        <authorList>
            <person name="Varghese N."/>
            <person name="Submissions S."/>
        </authorList>
    </citation>
    <scope>NUCLEOTIDE SEQUENCE [LARGE SCALE GENOMIC DNA]</scope>
    <source>
        <strain evidence="3">Gh-67</strain>
    </source>
</reference>
<sequence length="79" mass="8832">MKNLFAQKNNTGLWITAGITGVLAAGAGIWFYFRGKKSDEIAGSQQEHVQDYLEAKHPKKKKHKTDVDELADLVHHQAT</sequence>
<evidence type="ECO:0000313" key="2">
    <source>
        <dbReference type="EMBL" id="SDI61452.1"/>
    </source>
</evidence>